<dbReference type="EMBL" id="JACGWN010000003">
    <property type="protein sequence ID" value="KAL0456401.1"/>
    <property type="molecule type" value="Genomic_DNA"/>
</dbReference>
<proteinExistence type="predicted"/>
<comment type="caution">
    <text evidence="3">The sequence shown here is derived from an EMBL/GenBank/DDBJ whole genome shotgun (WGS) entry which is preliminary data.</text>
</comment>
<dbReference type="AlphaFoldDB" id="A0AAW2XW20"/>
<feature type="compositionally biased region" description="Polar residues" evidence="1">
    <location>
        <begin position="11"/>
        <end position="46"/>
    </location>
</feature>
<accession>A0AAW2XW20</accession>
<evidence type="ECO:0000256" key="1">
    <source>
        <dbReference type="SAM" id="MobiDB-lite"/>
    </source>
</evidence>
<feature type="compositionally biased region" description="Low complexity" evidence="1">
    <location>
        <begin position="47"/>
        <end position="56"/>
    </location>
</feature>
<reference evidence="3" key="2">
    <citation type="journal article" date="2024" name="Plant">
        <title>Genomic evolution and insights into agronomic trait innovations of Sesamum species.</title>
        <authorList>
            <person name="Miao H."/>
            <person name="Wang L."/>
            <person name="Qu L."/>
            <person name="Liu H."/>
            <person name="Sun Y."/>
            <person name="Le M."/>
            <person name="Wang Q."/>
            <person name="Wei S."/>
            <person name="Zheng Y."/>
            <person name="Lin W."/>
            <person name="Duan Y."/>
            <person name="Cao H."/>
            <person name="Xiong S."/>
            <person name="Wang X."/>
            <person name="Wei L."/>
            <person name="Li C."/>
            <person name="Ma Q."/>
            <person name="Ju M."/>
            <person name="Zhao R."/>
            <person name="Li G."/>
            <person name="Mu C."/>
            <person name="Tian Q."/>
            <person name="Mei H."/>
            <person name="Zhang T."/>
            <person name="Gao T."/>
            <person name="Zhang H."/>
        </authorList>
    </citation>
    <scope>NUCLEOTIDE SEQUENCE</scope>
    <source>
        <strain evidence="3">KEN1</strain>
    </source>
</reference>
<dbReference type="InterPro" id="IPR043502">
    <property type="entry name" value="DNA/RNA_pol_sf"/>
</dbReference>
<name>A0AAW2XW20_9LAMI</name>
<dbReference type="PANTHER" id="PTHR43383:SF2">
    <property type="entry name" value="AMIDOHYDROLASE 2 FAMILY PROTEIN"/>
    <property type="match status" value="1"/>
</dbReference>
<dbReference type="SUPFAM" id="SSF56672">
    <property type="entry name" value="DNA/RNA polymerases"/>
    <property type="match status" value="1"/>
</dbReference>
<feature type="domain" description="Reverse transcriptase Ty1/copia-type" evidence="2">
    <location>
        <begin position="92"/>
        <end position="240"/>
    </location>
</feature>
<feature type="region of interest" description="Disordered" evidence="1">
    <location>
        <begin position="1"/>
        <end position="57"/>
    </location>
</feature>
<gene>
    <name evidence="3" type="ORF">Slati_0979300</name>
</gene>
<dbReference type="InterPro" id="IPR013103">
    <property type="entry name" value="RVT_2"/>
</dbReference>
<reference evidence="3" key="1">
    <citation type="submission" date="2020-06" db="EMBL/GenBank/DDBJ databases">
        <authorList>
            <person name="Li T."/>
            <person name="Hu X."/>
            <person name="Zhang T."/>
            <person name="Song X."/>
            <person name="Zhang H."/>
            <person name="Dai N."/>
            <person name="Sheng W."/>
            <person name="Hou X."/>
            <person name="Wei L."/>
        </authorList>
    </citation>
    <scope>NUCLEOTIDE SEQUENCE</scope>
    <source>
        <strain evidence="3">KEN1</strain>
        <tissue evidence="3">Leaf</tissue>
    </source>
</reference>
<organism evidence="3">
    <name type="scientific">Sesamum latifolium</name>
    <dbReference type="NCBI Taxonomy" id="2727402"/>
    <lineage>
        <taxon>Eukaryota</taxon>
        <taxon>Viridiplantae</taxon>
        <taxon>Streptophyta</taxon>
        <taxon>Embryophyta</taxon>
        <taxon>Tracheophyta</taxon>
        <taxon>Spermatophyta</taxon>
        <taxon>Magnoliopsida</taxon>
        <taxon>eudicotyledons</taxon>
        <taxon>Gunneridae</taxon>
        <taxon>Pentapetalae</taxon>
        <taxon>asterids</taxon>
        <taxon>lamiids</taxon>
        <taxon>Lamiales</taxon>
        <taxon>Pedaliaceae</taxon>
        <taxon>Sesamum</taxon>
    </lineage>
</organism>
<protein>
    <submittedName>
        <fullName evidence="3">Retrovirus-related Pol polyprotein from transposon RE1</fullName>
    </submittedName>
</protein>
<sequence>MNGVVPLFRDQISTGDHSSNTNQDQPFATPEQTPSATVESITSTHAPSTTTSLPLRRTTRVSQPSVLLHDYVCSATIPSEPCTYHEANGSIDRYKARLVAKGFTQEYGIDYDETFARVARLTSIRSLIAIAAARQWKLFQMDVKNAFLNGDLSEEVCMQPLPGYDCPPDKVCRLRKALYGLKQAPRAWFSKFNNTICRFGFQFSPHDHALFIRKTTHGSTLLLLYVDDMIITGDDSQGIQISNPFLANNLT</sequence>
<dbReference type="Pfam" id="PF07727">
    <property type="entry name" value="RVT_2"/>
    <property type="match status" value="1"/>
</dbReference>
<evidence type="ECO:0000259" key="2">
    <source>
        <dbReference type="Pfam" id="PF07727"/>
    </source>
</evidence>
<evidence type="ECO:0000313" key="3">
    <source>
        <dbReference type="EMBL" id="KAL0456401.1"/>
    </source>
</evidence>
<dbReference type="PANTHER" id="PTHR43383">
    <property type="entry name" value="NODULIN 6"/>
    <property type="match status" value="1"/>
</dbReference>